<evidence type="ECO:0000256" key="1">
    <source>
        <dbReference type="SAM" id="Phobius"/>
    </source>
</evidence>
<dbReference type="AlphaFoldDB" id="A0A1B0AUH9"/>
<dbReference type="EMBL" id="JXJN01003641">
    <property type="status" value="NOT_ANNOTATED_CDS"/>
    <property type="molecule type" value="Genomic_DNA"/>
</dbReference>
<proteinExistence type="predicted"/>
<evidence type="ECO:0000313" key="3">
    <source>
        <dbReference type="Proteomes" id="UP000092460"/>
    </source>
</evidence>
<keyword evidence="1" id="KW-1133">Transmembrane helix</keyword>
<reference evidence="2" key="2">
    <citation type="submission" date="2020-05" db="UniProtKB">
        <authorList>
            <consortium name="EnsemblMetazoa"/>
        </authorList>
    </citation>
    <scope>IDENTIFICATION</scope>
    <source>
        <strain evidence="2">IAEA</strain>
    </source>
</reference>
<dbReference type="VEuPathDB" id="VectorBase:GPPI009150"/>
<keyword evidence="1" id="KW-0472">Membrane</keyword>
<evidence type="ECO:0000313" key="2">
    <source>
        <dbReference type="EnsemblMetazoa" id="GPPI009150-PA"/>
    </source>
</evidence>
<keyword evidence="3" id="KW-1185">Reference proteome</keyword>
<sequence>MGERRALITHSGIDVSLLIKWQDSLKLRMIRINKNNNDKELNSFKNHSMANDDGVVITVVVDIVFEILSVYMYIATIIMKL</sequence>
<name>A0A1B0AUH9_9MUSC</name>
<keyword evidence="1" id="KW-0812">Transmembrane</keyword>
<organism evidence="2 3">
    <name type="scientific">Glossina palpalis gambiensis</name>
    <dbReference type="NCBI Taxonomy" id="67801"/>
    <lineage>
        <taxon>Eukaryota</taxon>
        <taxon>Metazoa</taxon>
        <taxon>Ecdysozoa</taxon>
        <taxon>Arthropoda</taxon>
        <taxon>Hexapoda</taxon>
        <taxon>Insecta</taxon>
        <taxon>Pterygota</taxon>
        <taxon>Neoptera</taxon>
        <taxon>Endopterygota</taxon>
        <taxon>Diptera</taxon>
        <taxon>Brachycera</taxon>
        <taxon>Muscomorpha</taxon>
        <taxon>Hippoboscoidea</taxon>
        <taxon>Glossinidae</taxon>
        <taxon>Glossina</taxon>
    </lineage>
</organism>
<dbReference type="Proteomes" id="UP000092460">
    <property type="component" value="Unassembled WGS sequence"/>
</dbReference>
<reference evidence="3" key="1">
    <citation type="submission" date="2015-01" db="EMBL/GenBank/DDBJ databases">
        <authorList>
            <person name="Aksoy S."/>
            <person name="Warren W."/>
            <person name="Wilson R.K."/>
        </authorList>
    </citation>
    <scope>NUCLEOTIDE SEQUENCE [LARGE SCALE GENOMIC DNA]</scope>
    <source>
        <strain evidence="3">IAEA</strain>
    </source>
</reference>
<protein>
    <submittedName>
        <fullName evidence="2">Uncharacterized protein</fullName>
    </submittedName>
</protein>
<feature type="transmembrane region" description="Helical" evidence="1">
    <location>
        <begin position="54"/>
        <end position="74"/>
    </location>
</feature>
<dbReference type="EnsemblMetazoa" id="GPPI009150-RA">
    <property type="protein sequence ID" value="GPPI009150-PA"/>
    <property type="gene ID" value="GPPI009150"/>
</dbReference>
<accession>A0A1B0AUH9</accession>